<evidence type="ECO:0000259" key="1">
    <source>
        <dbReference type="Pfam" id="PF24809"/>
    </source>
</evidence>
<comment type="caution">
    <text evidence="2">The sequence shown here is derived from an EMBL/GenBank/DDBJ whole genome shotgun (WGS) entry which is preliminary data.</text>
</comment>
<dbReference type="Pfam" id="PF24809">
    <property type="entry name" value="DUF7708"/>
    <property type="match status" value="1"/>
</dbReference>
<name>A0A8H4JD80_9HYPO</name>
<evidence type="ECO:0000313" key="2">
    <source>
        <dbReference type="EMBL" id="KAF4415355.1"/>
    </source>
</evidence>
<feature type="domain" description="DUF7708" evidence="1">
    <location>
        <begin position="1"/>
        <end position="126"/>
    </location>
</feature>
<keyword evidence="3" id="KW-1185">Reference proteome</keyword>
<dbReference type="InterPro" id="IPR056125">
    <property type="entry name" value="DUF7708"/>
</dbReference>
<dbReference type="OrthoDB" id="61900at2759"/>
<sequence length="162" mass="18511">MDVLVQHHPEYVSLAWGAMKILLVSAQNHEATISLISKALSQIAERLPRIELITILYPTERIRRAVACLYANIIRFFIRAYQWCQASPLKHFITSITQPPELRYKDILDDIATNSLEIDQLAHSSACVERRENSLNINAILAKIVKMESFQISQSNSLTKTY</sequence>
<evidence type="ECO:0000313" key="3">
    <source>
        <dbReference type="Proteomes" id="UP000605986"/>
    </source>
</evidence>
<dbReference type="AlphaFoldDB" id="A0A8H4JD80"/>
<organism evidence="2 3">
    <name type="scientific">Fusarium austroafricanum</name>
    <dbReference type="NCBI Taxonomy" id="2364996"/>
    <lineage>
        <taxon>Eukaryota</taxon>
        <taxon>Fungi</taxon>
        <taxon>Dikarya</taxon>
        <taxon>Ascomycota</taxon>
        <taxon>Pezizomycotina</taxon>
        <taxon>Sordariomycetes</taxon>
        <taxon>Hypocreomycetidae</taxon>
        <taxon>Hypocreales</taxon>
        <taxon>Nectriaceae</taxon>
        <taxon>Fusarium</taxon>
        <taxon>Fusarium concolor species complex</taxon>
    </lineage>
</organism>
<gene>
    <name evidence="2" type="ORF">F53441_14639</name>
</gene>
<protein>
    <submittedName>
        <fullName evidence="2">Nacht domain protein</fullName>
    </submittedName>
</protein>
<accession>A0A8H4JD80</accession>
<reference evidence="2" key="1">
    <citation type="submission" date="2020-01" db="EMBL/GenBank/DDBJ databases">
        <title>Identification and distribution of gene clusters putatively required for synthesis of sphingolipid metabolism inhibitors in phylogenetically diverse species of the filamentous fungus Fusarium.</title>
        <authorList>
            <person name="Kim H.-S."/>
            <person name="Busman M."/>
            <person name="Brown D.W."/>
            <person name="Divon H."/>
            <person name="Uhlig S."/>
            <person name="Proctor R.H."/>
        </authorList>
    </citation>
    <scope>NUCLEOTIDE SEQUENCE</scope>
    <source>
        <strain evidence="2">NRRL 53441</strain>
    </source>
</reference>
<dbReference type="Proteomes" id="UP000605986">
    <property type="component" value="Unassembled WGS sequence"/>
</dbReference>
<dbReference type="EMBL" id="JAADJG010001534">
    <property type="protein sequence ID" value="KAF4415355.1"/>
    <property type="molecule type" value="Genomic_DNA"/>
</dbReference>
<proteinExistence type="predicted"/>